<accession>A0A927C257</accession>
<evidence type="ECO:0000313" key="2">
    <source>
        <dbReference type="EMBL" id="MBD2859903.1"/>
    </source>
</evidence>
<evidence type="ECO:0008006" key="4">
    <source>
        <dbReference type="Google" id="ProtNLM"/>
    </source>
</evidence>
<keyword evidence="3" id="KW-1185">Reference proteome</keyword>
<gene>
    <name evidence="2" type="ORF">IB286_12910</name>
</gene>
<organism evidence="2 3">
    <name type="scientific">Spongiibacter pelagi</name>
    <dbReference type="NCBI Taxonomy" id="2760804"/>
    <lineage>
        <taxon>Bacteria</taxon>
        <taxon>Pseudomonadati</taxon>
        <taxon>Pseudomonadota</taxon>
        <taxon>Gammaproteobacteria</taxon>
        <taxon>Cellvibrionales</taxon>
        <taxon>Spongiibacteraceae</taxon>
        <taxon>Spongiibacter</taxon>
    </lineage>
</organism>
<dbReference type="EMBL" id="JACXLD010000008">
    <property type="protein sequence ID" value="MBD2859903.1"/>
    <property type="molecule type" value="Genomic_DNA"/>
</dbReference>
<protein>
    <recommendedName>
        <fullName evidence="4">Secreted protein</fullName>
    </recommendedName>
</protein>
<keyword evidence="1" id="KW-0732">Signal</keyword>
<dbReference type="RefSeq" id="WP_190766220.1">
    <property type="nucleotide sequence ID" value="NZ_JACXLD010000008.1"/>
</dbReference>
<proteinExistence type="predicted"/>
<comment type="caution">
    <text evidence="2">The sequence shown here is derived from an EMBL/GenBank/DDBJ whole genome shotgun (WGS) entry which is preliminary data.</text>
</comment>
<dbReference type="Proteomes" id="UP000610558">
    <property type="component" value="Unassembled WGS sequence"/>
</dbReference>
<feature type="chain" id="PRO_5036744082" description="Secreted protein" evidence="1">
    <location>
        <begin position="18"/>
        <end position="92"/>
    </location>
</feature>
<reference evidence="2" key="1">
    <citation type="submission" date="2020-09" db="EMBL/GenBank/DDBJ databases">
        <authorList>
            <person name="Yoon J.-W."/>
        </authorList>
    </citation>
    <scope>NUCLEOTIDE SEQUENCE</scope>
    <source>
        <strain evidence="2">KMU-158</strain>
    </source>
</reference>
<sequence>MSRFCLFLAASSFAVLAFAESAEDELPVVKWSPSARAESISPFDGMSCEQLLRARPQNEAEKIDLRERNQRCLGQYQRFLPQQSKAINGARP</sequence>
<feature type="signal peptide" evidence="1">
    <location>
        <begin position="1"/>
        <end position="17"/>
    </location>
</feature>
<evidence type="ECO:0000256" key="1">
    <source>
        <dbReference type="SAM" id="SignalP"/>
    </source>
</evidence>
<dbReference type="AlphaFoldDB" id="A0A927C257"/>
<evidence type="ECO:0000313" key="3">
    <source>
        <dbReference type="Proteomes" id="UP000610558"/>
    </source>
</evidence>
<name>A0A927C257_9GAMM</name>